<gene>
    <name evidence="3" type="ORF">A3840_16130</name>
</gene>
<evidence type="ECO:0000313" key="4">
    <source>
        <dbReference type="Proteomes" id="UP000078389"/>
    </source>
</evidence>
<accession>A0A178HQN4</accession>
<sequence>MQANLAAVSFAYFADDGQFPNSNLPVVIYRQALAAEAVSAEALERLFEENGWPGQWRAGIYDYDHYHSTAHECLGVARGSVRLRLGGPEGRDVSVAAGDVLVLPAGTAHRCIGAEGDLLVVGAYPPGQDWDVLRGEAGERPDADRRIAAVPLPQTDPVGGQGGPLLEKWR</sequence>
<evidence type="ECO:0000256" key="1">
    <source>
        <dbReference type="SAM" id="MobiDB-lite"/>
    </source>
</evidence>
<keyword evidence="4" id="KW-1185">Reference proteome</keyword>
<dbReference type="EMBL" id="LVVY01000123">
    <property type="protein sequence ID" value="OAM74328.1"/>
    <property type="molecule type" value="Genomic_DNA"/>
</dbReference>
<dbReference type="SUPFAM" id="SSF51182">
    <property type="entry name" value="RmlC-like cupins"/>
    <property type="match status" value="1"/>
</dbReference>
<dbReference type="RefSeq" id="WP_067459179.1">
    <property type="nucleotide sequence ID" value="NZ_LVVY01000123.1"/>
</dbReference>
<dbReference type="AlphaFoldDB" id="A0A178HQN4"/>
<dbReference type="Proteomes" id="UP000078389">
    <property type="component" value="Unassembled WGS sequence"/>
</dbReference>
<feature type="region of interest" description="Disordered" evidence="1">
    <location>
        <begin position="147"/>
        <end position="170"/>
    </location>
</feature>
<proteinExistence type="predicted"/>
<dbReference type="InterPro" id="IPR011051">
    <property type="entry name" value="RmlC_Cupin_sf"/>
</dbReference>
<name>A0A178HQN4_9HYPH</name>
<dbReference type="PANTHER" id="PTHR36448">
    <property type="entry name" value="BLR7373 PROTEIN"/>
    <property type="match status" value="1"/>
</dbReference>
<dbReference type="InterPro" id="IPR014710">
    <property type="entry name" value="RmlC-like_jellyroll"/>
</dbReference>
<comment type="caution">
    <text evidence="3">The sequence shown here is derived from an EMBL/GenBank/DDBJ whole genome shotgun (WGS) entry which is preliminary data.</text>
</comment>
<dbReference type="STRING" id="1770058.A3840_16130"/>
<dbReference type="CDD" id="cd02219">
    <property type="entry name" value="cupin_YjlB-like"/>
    <property type="match status" value="1"/>
</dbReference>
<dbReference type="PANTHER" id="PTHR36448:SF2">
    <property type="entry name" value="CUPIN TYPE-1 DOMAIN-CONTAINING PROTEIN"/>
    <property type="match status" value="1"/>
</dbReference>
<dbReference type="PIRSF" id="PIRSF019307">
    <property type="entry name" value="UCP019307"/>
    <property type="match status" value="1"/>
</dbReference>
<feature type="domain" description="Cupin type-2" evidence="2">
    <location>
        <begin position="64"/>
        <end position="112"/>
    </location>
</feature>
<reference evidence="3 4" key="1">
    <citation type="submission" date="2016-03" db="EMBL/GenBank/DDBJ databases">
        <title>Genome sequencing of Devosia sp. S37.</title>
        <authorList>
            <person name="Mohd Nor M."/>
        </authorList>
    </citation>
    <scope>NUCLEOTIDE SEQUENCE [LARGE SCALE GENOMIC DNA]</scope>
    <source>
        <strain evidence="3 4">S37</strain>
    </source>
</reference>
<protein>
    <recommendedName>
        <fullName evidence="2">Cupin type-2 domain-containing protein</fullName>
    </recommendedName>
</protein>
<dbReference type="Gene3D" id="2.60.120.10">
    <property type="entry name" value="Jelly Rolls"/>
    <property type="match status" value="1"/>
</dbReference>
<dbReference type="InterPro" id="IPR047121">
    <property type="entry name" value="YjiB-like"/>
</dbReference>
<evidence type="ECO:0000313" key="3">
    <source>
        <dbReference type="EMBL" id="OAM74328.1"/>
    </source>
</evidence>
<dbReference type="Pfam" id="PF07883">
    <property type="entry name" value="Cupin_2"/>
    <property type="match status" value="1"/>
</dbReference>
<dbReference type="InterPro" id="IPR014500">
    <property type="entry name" value="UCP019307_cupin"/>
</dbReference>
<dbReference type="OrthoDB" id="9791759at2"/>
<evidence type="ECO:0000259" key="2">
    <source>
        <dbReference type="Pfam" id="PF07883"/>
    </source>
</evidence>
<dbReference type="InterPro" id="IPR013096">
    <property type="entry name" value="Cupin_2"/>
</dbReference>
<organism evidence="3 4">
    <name type="scientific">Devosia elaeis</name>
    <dbReference type="NCBI Taxonomy" id="1770058"/>
    <lineage>
        <taxon>Bacteria</taxon>
        <taxon>Pseudomonadati</taxon>
        <taxon>Pseudomonadota</taxon>
        <taxon>Alphaproteobacteria</taxon>
        <taxon>Hyphomicrobiales</taxon>
        <taxon>Devosiaceae</taxon>
        <taxon>Devosia</taxon>
    </lineage>
</organism>